<dbReference type="Proteomes" id="UP000095287">
    <property type="component" value="Unplaced"/>
</dbReference>
<feature type="region of interest" description="Disordered" evidence="4">
    <location>
        <begin position="97"/>
        <end position="116"/>
    </location>
</feature>
<evidence type="ECO:0000256" key="2">
    <source>
        <dbReference type="ARBA" id="ARBA00022827"/>
    </source>
</evidence>
<dbReference type="InterPro" id="IPR036188">
    <property type="entry name" value="FAD/NAD-bd_sf"/>
</dbReference>
<sequence>MRRSAYSILNAVLPSKQSRNLEERSNNERPCIRHSGLRYSSFDIKVRSPPEASSFGLFYRFSGVAVCVRAVMLRPLISARSSIRKLTLSRVLAGGHGGPTPPIHIPQPSKKHIETGGSDVPSPTLYTDPHHVHNPGPPVTLDLMPVPQYCYYDTYTQLNRKFNRMLGASALFVLGAFGLAYYTDTFCFSETSRAPASYYTRTSPSVKLPEKPKDEDVPPPEPEPEPVPEKPKDEDVPPPEPEPEPVEPTPVVEEPKKVEEAPKHEEPAVTVPAFHGLEVVPYLLVGGGTASYYASLSIRARDADAKVLIIGDESELPYNRPPLSKELWWYGDNKVAETLEYTGLTGKPRRGDPRIHGTDRKAS</sequence>
<reference evidence="8" key="1">
    <citation type="submission" date="2016-11" db="UniProtKB">
        <authorList>
            <consortium name="WormBaseParasite"/>
        </authorList>
    </citation>
    <scope>IDENTIFICATION</scope>
</reference>
<keyword evidence="2" id="KW-0274">FAD</keyword>
<dbReference type="AlphaFoldDB" id="A0A1I7ZJ63"/>
<dbReference type="SUPFAM" id="SSF51905">
    <property type="entry name" value="FAD/NAD(P)-binding domain"/>
    <property type="match status" value="1"/>
</dbReference>
<proteinExistence type="predicted"/>
<feature type="compositionally biased region" description="Basic and acidic residues" evidence="4">
    <location>
        <begin position="349"/>
        <end position="363"/>
    </location>
</feature>
<dbReference type="WBParaSite" id="L893_g26944.t1">
    <property type="protein sequence ID" value="L893_g26944.t1"/>
    <property type="gene ID" value="L893_g26944"/>
</dbReference>
<dbReference type="GO" id="GO:0005739">
    <property type="term" value="C:mitochondrion"/>
    <property type="evidence" value="ECO:0007669"/>
    <property type="project" value="TreeGrafter"/>
</dbReference>
<dbReference type="Pfam" id="PF16020">
    <property type="entry name" value="Deltameth_res"/>
    <property type="match status" value="1"/>
</dbReference>
<evidence type="ECO:0000256" key="4">
    <source>
        <dbReference type="SAM" id="MobiDB-lite"/>
    </source>
</evidence>
<dbReference type="InterPro" id="IPR031973">
    <property type="entry name" value="Deltameth_res_prag01"/>
</dbReference>
<dbReference type="Gene3D" id="3.50.50.60">
    <property type="entry name" value="FAD/NAD(P)-binding domain"/>
    <property type="match status" value="2"/>
</dbReference>
<dbReference type="PANTHER" id="PTHR43557:SF4">
    <property type="entry name" value="APOPTOSIS-INDUCING FACTOR 1, MITOCHONDRIAL"/>
    <property type="match status" value="1"/>
</dbReference>
<dbReference type="GO" id="GO:0006915">
    <property type="term" value="P:apoptotic process"/>
    <property type="evidence" value="ECO:0007669"/>
    <property type="project" value="TreeGrafter"/>
</dbReference>
<evidence type="ECO:0000256" key="5">
    <source>
        <dbReference type="SAM" id="Phobius"/>
    </source>
</evidence>
<evidence type="ECO:0000313" key="7">
    <source>
        <dbReference type="Proteomes" id="UP000095287"/>
    </source>
</evidence>
<feature type="transmembrane region" description="Helical" evidence="5">
    <location>
        <begin position="165"/>
        <end position="183"/>
    </location>
</feature>
<feature type="domain" description="Deltamethrin resistance protein prag01" evidence="6">
    <location>
        <begin position="144"/>
        <end position="190"/>
    </location>
</feature>
<evidence type="ECO:0000313" key="8">
    <source>
        <dbReference type="WBParaSite" id="L893_g26944.t1"/>
    </source>
</evidence>
<evidence type="ECO:0000256" key="3">
    <source>
        <dbReference type="ARBA" id="ARBA00023002"/>
    </source>
</evidence>
<name>A0A1I7ZJ63_9BILA</name>
<keyword evidence="5" id="KW-1133">Transmembrane helix</keyword>
<evidence type="ECO:0000256" key="1">
    <source>
        <dbReference type="ARBA" id="ARBA00022630"/>
    </source>
</evidence>
<keyword evidence="7" id="KW-1185">Reference proteome</keyword>
<dbReference type="GO" id="GO:0033108">
    <property type="term" value="P:mitochondrial respiratory chain complex assembly"/>
    <property type="evidence" value="ECO:0007669"/>
    <property type="project" value="TreeGrafter"/>
</dbReference>
<feature type="compositionally biased region" description="Basic and acidic residues" evidence="4">
    <location>
        <begin position="253"/>
        <end position="266"/>
    </location>
</feature>
<dbReference type="GO" id="GO:0071949">
    <property type="term" value="F:FAD binding"/>
    <property type="evidence" value="ECO:0007669"/>
    <property type="project" value="TreeGrafter"/>
</dbReference>
<keyword evidence="1" id="KW-0285">Flavoprotein</keyword>
<keyword evidence="3" id="KW-0560">Oxidoreductase</keyword>
<dbReference type="GO" id="GO:0016174">
    <property type="term" value="F:NAD(P)H oxidase H2O2-forming activity"/>
    <property type="evidence" value="ECO:0007669"/>
    <property type="project" value="TreeGrafter"/>
</dbReference>
<accession>A0A1I7ZJ63</accession>
<evidence type="ECO:0000259" key="6">
    <source>
        <dbReference type="Pfam" id="PF16020"/>
    </source>
</evidence>
<protein>
    <submittedName>
        <fullName evidence="8">Deltameth_res domain-containing protein</fullName>
    </submittedName>
</protein>
<organism evidence="7 8">
    <name type="scientific">Steinernema glaseri</name>
    <dbReference type="NCBI Taxonomy" id="37863"/>
    <lineage>
        <taxon>Eukaryota</taxon>
        <taxon>Metazoa</taxon>
        <taxon>Ecdysozoa</taxon>
        <taxon>Nematoda</taxon>
        <taxon>Chromadorea</taxon>
        <taxon>Rhabditida</taxon>
        <taxon>Tylenchina</taxon>
        <taxon>Panagrolaimomorpha</taxon>
        <taxon>Strongyloidoidea</taxon>
        <taxon>Steinernematidae</taxon>
        <taxon>Steinernema</taxon>
    </lineage>
</organism>
<feature type="region of interest" description="Disordered" evidence="4">
    <location>
        <begin position="344"/>
        <end position="363"/>
    </location>
</feature>
<feature type="region of interest" description="Disordered" evidence="4">
    <location>
        <begin position="198"/>
        <end position="266"/>
    </location>
</feature>
<dbReference type="InterPro" id="IPR050446">
    <property type="entry name" value="FAD-oxidoreductase/Apoptosis"/>
</dbReference>
<keyword evidence="5" id="KW-0812">Transmembrane</keyword>
<keyword evidence="5" id="KW-0472">Membrane</keyword>
<dbReference type="PANTHER" id="PTHR43557">
    <property type="entry name" value="APOPTOSIS-INDUCING FACTOR 1"/>
    <property type="match status" value="1"/>
</dbReference>